<keyword evidence="2 4" id="KW-0560">Oxidoreductase</keyword>
<feature type="domain" description="Aldehyde dehydrogenase" evidence="5">
    <location>
        <begin position="8"/>
        <end position="448"/>
    </location>
</feature>
<reference evidence="6 7" key="1">
    <citation type="submission" date="2015-07" db="EMBL/GenBank/DDBJ databases">
        <title>A draft genome sequence of Mycobacterium wolinskyi.</title>
        <authorList>
            <person name="de Man T.J."/>
            <person name="Perry K.A."/>
            <person name="Coulliette A.D."/>
            <person name="Jensen B."/>
            <person name="Toney N.C."/>
            <person name="Limbago B.M."/>
            <person name="Noble-Wang J."/>
        </authorList>
    </citation>
    <scope>NUCLEOTIDE SEQUENCE [LARGE SCALE GENOMIC DNA]</scope>
    <source>
        <strain evidence="6 7">CDC_01</strain>
    </source>
</reference>
<evidence type="ECO:0000256" key="3">
    <source>
        <dbReference type="PROSITE-ProRule" id="PRU10007"/>
    </source>
</evidence>
<dbReference type="InterPro" id="IPR016163">
    <property type="entry name" value="Ald_DH_C"/>
</dbReference>
<evidence type="ECO:0000256" key="4">
    <source>
        <dbReference type="RuleBase" id="RU003345"/>
    </source>
</evidence>
<dbReference type="Gene3D" id="3.40.605.10">
    <property type="entry name" value="Aldehyde Dehydrogenase, Chain A, domain 1"/>
    <property type="match status" value="1"/>
</dbReference>
<dbReference type="AlphaFoldDB" id="A0A132PD14"/>
<dbReference type="GO" id="GO:0008911">
    <property type="term" value="F:lactaldehyde dehydrogenase (NAD+) activity"/>
    <property type="evidence" value="ECO:0007669"/>
    <property type="project" value="TreeGrafter"/>
</dbReference>
<accession>A0A132PD14</accession>
<feature type="active site" evidence="3">
    <location>
        <position position="229"/>
    </location>
</feature>
<dbReference type="Gene3D" id="3.40.309.10">
    <property type="entry name" value="Aldehyde Dehydrogenase, Chain A, domain 2"/>
    <property type="match status" value="1"/>
</dbReference>
<dbReference type="PANTHER" id="PTHR42991">
    <property type="entry name" value="ALDEHYDE DEHYDROGENASE"/>
    <property type="match status" value="1"/>
</dbReference>
<evidence type="ECO:0000313" key="6">
    <source>
        <dbReference type="EMBL" id="KWX20206.1"/>
    </source>
</evidence>
<dbReference type="SUPFAM" id="SSF53720">
    <property type="entry name" value="ALDH-like"/>
    <property type="match status" value="1"/>
</dbReference>
<evidence type="ECO:0000259" key="5">
    <source>
        <dbReference type="Pfam" id="PF00171"/>
    </source>
</evidence>
<evidence type="ECO:0000256" key="2">
    <source>
        <dbReference type="ARBA" id="ARBA00023002"/>
    </source>
</evidence>
<name>A0A132PD14_9MYCO</name>
<dbReference type="Pfam" id="PF00171">
    <property type="entry name" value="Aldedh"/>
    <property type="match status" value="1"/>
</dbReference>
<dbReference type="InterPro" id="IPR051020">
    <property type="entry name" value="ALDH-related_metabolic_enz"/>
</dbReference>
<dbReference type="Proteomes" id="UP000070612">
    <property type="component" value="Unassembled WGS sequence"/>
</dbReference>
<comment type="caution">
    <text evidence="6">The sequence shown here is derived from an EMBL/GenBank/DDBJ whole genome shotgun (WGS) entry which is preliminary data.</text>
</comment>
<dbReference type="InterPro" id="IPR016162">
    <property type="entry name" value="Ald_DH_N"/>
</dbReference>
<evidence type="ECO:0000256" key="1">
    <source>
        <dbReference type="ARBA" id="ARBA00009986"/>
    </source>
</evidence>
<protein>
    <recommendedName>
        <fullName evidence="5">Aldehyde dehydrogenase domain-containing protein</fullName>
    </recommendedName>
</protein>
<evidence type="ECO:0000313" key="7">
    <source>
        <dbReference type="Proteomes" id="UP000070612"/>
    </source>
</evidence>
<keyword evidence="7" id="KW-1185">Reference proteome</keyword>
<sequence>MTARAAGDGRVIGHTFEATPDQLDRATDAAVQAFSQTRRLASFERGEMLRDIADRILADAEGLAATLAAEIGKPIGDARLEVRRTAGAFRMAGEEAERIGGEVMPLDLLPTSRGRWGITRQMPLGPIAAISPFNVPLSLSAHKVAPALAAGCTVVLKPDSRAALTLLRLAGLIVEAGVPAGAVSVLPMSTEVGDRMVTDDRFRMVSFTGSVQAGWDIRSRAGTKKVALELGGNAPVIVDETADVAHAAARTVAAGFKYAGQLCISAQRVFVHRAVATEFVDALTKGAAALKVGDPLDETTQVGPMISVDAADRIRSWIDEAVQGGARLLTGGEGSGAFVTPAVLDQVPDTAQLSCQEAFGPVVVVNTFDDLDAAFAAADGTPYGLQAGYFTRDLHRAWRAYEQLEFGTVVINDAPAFRVDSMPFGGVKKSGLGREGIRWAIADMTEPRLLVLTPEA</sequence>
<gene>
    <name evidence="6" type="ORF">AFM11_31885</name>
</gene>
<organism evidence="6 7">
    <name type="scientific">Mycolicibacterium wolinskyi</name>
    <dbReference type="NCBI Taxonomy" id="59750"/>
    <lineage>
        <taxon>Bacteria</taxon>
        <taxon>Bacillati</taxon>
        <taxon>Actinomycetota</taxon>
        <taxon>Actinomycetes</taxon>
        <taxon>Mycobacteriales</taxon>
        <taxon>Mycobacteriaceae</taxon>
        <taxon>Mycolicibacterium</taxon>
    </lineage>
</organism>
<dbReference type="InterPro" id="IPR015590">
    <property type="entry name" value="Aldehyde_DH_dom"/>
</dbReference>
<proteinExistence type="inferred from homology"/>
<dbReference type="PANTHER" id="PTHR42991:SF1">
    <property type="entry name" value="ALDEHYDE DEHYDROGENASE"/>
    <property type="match status" value="1"/>
</dbReference>
<dbReference type="InterPro" id="IPR016161">
    <property type="entry name" value="Ald_DH/histidinol_DH"/>
</dbReference>
<dbReference type="EMBL" id="LGTW01000030">
    <property type="protein sequence ID" value="KWX20206.1"/>
    <property type="molecule type" value="Genomic_DNA"/>
</dbReference>
<dbReference type="PATRIC" id="fig|59750.3.peg.4703"/>
<comment type="similarity">
    <text evidence="1 4">Belongs to the aldehyde dehydrogenase family.</text>
</comment>
<dbReference type="PROSITE" id="PS00687">
    <property type="entry name" value="ALDEHYDE_DEHYDR_GLU"/>
    <property type="match status" value="1"/>
</dbReference>
<dbReference type="InterPro" id="IPR029510">
    <property type="entry name" value="Ald_DH_CS_GLU"/>
</dbReference>